<proteinExistence type="predicted"/>
<evidence type="ECO:0000313" key="2">
    <source>
        <dbReference type="EMBL" id="MBM7076641.1"/>
    </source>
</evidence>
<dbReference type="EMBL" id="JAFEUC010000004">
    <property type="protein sequence ID" value="MBM7076641.1"/>
    <property type="molecule type" value="Genomic_DNA"/>
</dbReference>
<evidence type="ECO:0000313" key="3">
    <source>
        <dbReference type="Proteomes" id="UP001518872"/>
    </source>
</evidence>
<feature type="compositionally biased region" description="Low complexity" evidence="1">
    <location>
        <begin position="51"/>
        <end position="68"/>
    </location>
</feature>
<feature type="compositionally biased region" description="Basic and acidic residues" evidence="1">
    <location>
        <begin position="152"/>
        <end position="167"/>
    </location>
</feature>
<reference evidence="2 3" key="1">
    <citation type="submission" date="2021-02" db="EMBL/GenBank/DDBJ databases">
        <authorList>
            <person name="Ra J.-S."/>
        </authorList>
    </citation>
    <scope>NUCLEOTIDE SEQUENCE [LARGE SCALE GENOMIC DNA]</scope>
    <source>
        <strain evidence="2 3">MMS20-R1-14</strain>
    </source>
</reference>
<name>A0ABS2IQM3_9ACTN</name>
<comment type="caution">
    <text evidence="2">The sequence shown here is derived from an EMBL/GenBank/DDBJ whole genome shotgun (WGS) entry which is preliminary data.</text>
</comment>
<protein>
    <recommendedName>
        <fullName evidence="4">Flagellar hook-length control protein FliK</fullName>
    </recommendedName>
</protein>
<feature type="compositionally biased region" description="Basic and acidic residues" evidence="1">
    <location>
        <begin position="1"/>
        <end position="25"/>
    </location>
</feature>
<sequence>MRGGLDETLARLARREEARRRRSADPETDDGGPTLAFGATGHPPTAPVHPGPAATQPAGPTPAATGPARPGPGPATPAAGELARTGPGWAGPVPDPDGDPVEEVAEAVRRVVAARPGLTVVLRVEYAGRTYPLRIEQAQPVARNERPGVGARTERPENGVRNERSDVVARAGVDPSATPPPAWPLADRTPPAWTPAREMPGVDPAARLAELIRRDPTLLDNDT</sequence>
<feature type="region of interest" description="Disordered" evidence="1">
    <location>
        <begin position="142"/>
        <end position="201"/>
    </location>
</feature>
<gene>
    <name evidence="2" type="ORF">JQX11_09785</name>
</gene>
<feature type="region of interest" description="Disordered" evidence="1">
    <location>
        <begin position="1"/>
        <end position="100"/>
    </location>
</feature>
<evidence type="ECO:0008006" key="4">
    <source>
        <dbReference type="Google" id="ProtNLM"/>
    </source>
</evidence>
<dbReference type="Proteomes" id="UP001518872">
    <property type="component" value="Unassembled WGS sequence"/>
</dbReference>
<accession>A0ABS2IQM3</accession>
<keyword evidence="3" id="KW-1185">Reference proteome</keyword>
<organism evidence="2 3">
    <name type="scientific">Micromonospora humida</name>
    <dbReference type="NCBI Taxonomy" id="2809018"/>
    <lineage>
        <taxon>Bacteria</taxon>
        <taxon>Bacillati</taxon>
        <taxon>Actinomycetota</taxon>
        <taxon>Actinomycetes</taxon>
        <taxon>Micromonosporales</taxon>
        <taxon>Micromonosporaceae</taxon>
        <taxon>Micromonospora</taxon>
    </lineage>
</organism>
<evidence type="ECO:0000256" key="1">
    <source>
        <dbReference type="SAM" id="MobiDB-lite"/>
    </source>
</evidence>
<dbReference type="RefSeq" id="WP_204924693.1">
    <property type="nucleotide sequence ID" value="NZ_JAFEUC010000004.1"/>
</dbReference>